<evidence type="ECO:0000313" key="3">
    <source>
        <dbReference type="Proteomes" id="UP000317093"/>
    </source>
</evidence>
<feature type="signal peptide" evidence="1">
    <location>
        <begin position="1"/>
        <end position="22"/>
    </location>
</feature>
<protein>
    <recommendedName>
        <fullName evidence="4">4Fe-4S ferredoxin-type domain-containing protein</fullName>
    </recommendedName>
</protein>
<dbReference type="OrthoDB" id="289236at2"/>
<sequence length="155" mass="17320" precursor="true">MRQNLYVVAVFTTLLLGGAAIASDQLEPTCATCQQDGPALTSCEAPTCETGCETQVCETQVCETQVCETACRCELKKVCVAHRAKVKAEKDCFDCKCKEICVPGIKWPWSCHPTKGKVKTVRYLTKRTAEYEKCGYEHEIQTECQPKKGHFCQKR</sequence>
<dbReference type="EMBL" id="CP036279">
    <property type="protein sequence ID" value="QDU62279.1"/>
    <property type="molecule type" value="Genomic_DNA"/>
</dbReference>
<organism evidence="2 3">
    <name type="scientific">Kolteria novifilia</name>
    <dbReference type="NCBI Taxonomy" id="2527975"/>
    <lineage>
        <taxon>Bacteria</taxon>
        <taxon>Pseudomonadati</taxon>
        <taxon>Planctomycetota</taxon>
        <taxon>Planctomycetia</taxon>
        <taxon>Kolteriales</taxon>
        <taxon>Kolteriaceae</taxon>
        <taxon>Kolteria</taxon>
    </lineage>
</organism>
<accession>A0A518B5N0</accession>
<dbReference type="KEGG" id="knv:Pan216_31460"/>
<keyword evidence="3" id="KW-1185">Reference proteome</keyword>
<evidence type="ECO:0000256" key="1">
    <source>
        <dbReference type="SAM" id="SignalP"/>
    </source>
</evidence>
<evidence type="ECO:0008006" key="4">
    <source>
        <dbReference type="Google" id="ProtNLM"/>
    </source>
</evidence>
<proteinExistence type="predicted"/>
<reference evidence="2 3" key="1">
    <citation type="submission" date="2019-02" db="EMBL/GenBank/DDBJ databases">
        <title>Deep-cultivation of Planctomycetes and their phenomic and genomic characterization uncovers novel biology.</title>
        <authorList>
            <person name="Wiegand S."/>
            <person name="Jogler M."/>
            <person name="Boedeker C."/>
            <person name="Pinto D."/>
            <person name="Vollmers J."/>
            <person name="Rivas-Marin E."/>
            <person name="Kohn T."/>
            <person name="Peeters S.H."/>
            <person name="Heuer A."/>
            <person name="Rast P."/>
            <person name="Oberbeckmann S."/>
            <person name="Bunk B."/>
            <person name="Jeske O."/>
            <person name="Meyerdierks A."/>
            <person name="Storesund J.E."/>
            <person name="Kallscheuer N."/>
            <person name="Luecker S."/>
            <person name="Lage O.M."/>
            <person name="Pohl T."/>
            <person name="Merkel B.J."/>
            <person name="Hornburger P."/>
            <person name="Mueller R.-W."/>
            <person name="Bruemmer F."/>
            <person name="Labrenz M."/>
            <person name="Spormann A.M."/>
            <person name="Op den Camp H."/>
            <person name="Overmann J."/>
            <person name="Amann R."/>
            <person name="Jetten M.S.M."/>
            <person name="Mascher T."/>
            <person name="Medema M.H."/>
            <person name="Devos D.P."/>
            <person name="Kaster A.-K."/>
            <person name="Ovreas L."/>
            <person name="Rohde M."/>
            <person name="Galperin M.Y."/>
            <person name="Jogler C."/>
        </authorList>
    </citation>
    <scope>NUCLEOTIDE SEQUENCE [LARGE SCALE GENOMIC DNA]</scope>
    <source>
        <strain evidence="2 3">Pan216</strain>
    </source>
</reference>
<dbReference type="RefSeq" id="WP_145258909.1">
    <property type="nucleotide sequence ID" value="NZ_CP036279.1"/>
</dbReference>
<evidence type="ECO:0000313" key="2">
    <source>
        <dbReference type="EMBL" id="QDU62279.1"/>
    </source>
</evidence>
<keyword evidence="1" id="KW-0732">Signal</keyword>
<dbReference type="AlphaFoldDB" id="A0A518B5N0"/>
<dbReference type="Proteomes" id="UP000317093">
    <property type="component" value="Chromosome"/>
</dbReference>
<gene>
    <name evidence="2" type="ORF">Pan216_31460</name>
</gene>
<name>A0A518B5N0_9BACT</name>
<feature type="chain" id="PRO_5022204703" description="4Fe-4S ferredoxin-type domain-containing protein" evidence="1">
    <location>
        <begin position="23"/>
        <end position="155"/>
    </location>
</feature>